<evidence type="ECO:0008006" key="8">
    <source>
        <dbReference type="Google" id="ProtNLM"/>
    </source>
</evidence>
<feature type="region of interest" description="Disordered" evidence="3">
    <location>
        <begin position="80"/>
        <end position="99"/>
    </location>
</feature>
<dbReference type="OrthoDB" id="263283at2759"/>
<dbReference type="Pfam" id="PF17102">
    <property type="entry name" value="Stealth_CR3"/>
    <property type="match status" value="1"/>
</dbReference>
<comment type="similarity">
    <text evidence="1">Belongs to the stealth family.</text>
</comment>
<dbReference type="Pfam" id="PF11380">
    <property type="entry name" value="Stealth_CR2"/>
    <property type="match status" value="1"/>
</dbReference>
<feature type="domain" description="Stealth protein CR3 conserved region 3" evidence="5">
    <location>
        <begin position="405"/>
        <end position="453"/>
    </location>
</feature>
<dbReference type="InterPro" id="IPR047141">
    <property type="entry name" value="Stealth"/>
</dbReference>
<evidence type="ECO:0000259" key="4">
    <source>
        <dbReference type="Pfam" id="PF11380"/>
    </source>
</evidence>
<dbReference type="AlphaFoldDB" id="A0A0C3QF39"/>
<evidence type="ECO:0000256" key="2">
    <source>
        <dbReference type="ARBA" id="ARBA00022679"/>
    </source>
</evidence>
<proteinExistence type="inferred from homology"/>
<keyword evidence="7" id="KW-1185">Reference proteome</keyword>
<evidence type="ECO:0000256" key="3">
    <source>
        <dbReference type="SAM" id="MobiDB-lite"/>
    </source>
</evidence>
<name>A0A0C3QF39_9AGAM</name>
<accession>A0A0C3QF39</accession>
<evidence type="ECO:0000313" key="6">
    <source>
        <dbReference type="EMBL" id="KIO29920.1"/>
    </source>
</evidence>
<feature type="region of interest" description="Disordered" evidence="3">
    <location>
        <begin position="200"/>
        <end position="222"/>
    </location>
</feature>
<dbReference type="PANTHER" id="PTHR24045:SF0">
    <property type="entry name" value="N-ACETYLGLUCOSAMINE-1-PHOSPHOTRANSFERASE SUBUNITS ALPHA_BETA"/>
    <property type="match status" value="1"/>
</dbReference>
<reference evidence="7" key="2">
    <citation type="submission" date="2015-01" db="EMBL/GenBank/DDBJ databases">
        <title>Evolutionary Origins and Diversification of the Mycorrhizal Mutualists.</title>
        <authorList>
            <consortium name="DOE Joint Genome Institute"/>
            <consortium name="Mycorrhizal Genomics Consortium"/>
            <person name="Kohler A."/>
            <person name="Kuo A."/>
            <person name="Nagy L.G."/>
            <person name="Floudas D."/>
            <person name="Copeland A."/>
            <person name="Barry K.W."/>
            <person name="Cichocki N."/>
            <person name="Veneault-Fourrey C."/>
            <person name="LaButti K."/>
            <person name="Lindquist E.A."/>
            <person name="Lipzen A."/>
            <person name="Lundell T."/>
            <person name="Morin E."/>
            <person name="Murat C."/>
            <person name="Riley R."/>
            <person name="Ohm R."/>
            <person name="Sun H."/>
            <person name="Tunlid A."/>
            <person name="Henrissat B."/>
            <person name="Grigoriev I.V."/>
            <person name="Hibbett D.S."/>
            <person name="Martin F."/>
        </authorList>
    </citation>
    <scope>NUCLEOTIDE SEQUENCE [LARGE SCALE GENOMIC DNA]</scope>
    <source>
        <strain evidence="7">MUT 4182</strain>
    </source>
</reference>
<evidence type="ECO:0000259" key="5">
    <source>
        <dbReference type="Pfam" id="PF17102"/>
    </source>
</evidence>
<dbReference type="PANTHER" id="PTHR24045">
    <property type="match status" value="1"/>
</dbReference>
<keyword evidence="2" id="KW-0808">Transferase</keyword>
<feature type="region of interest" description="Disordered" evidence="3">
    <location>
        <begin position="635"/>
        <end position="667"/>
    </location>
</feature>
<dbReference type="GO" id="GO:0003976">
    <property type="term" value="F:UDP-N-acetylglucosamine-lysosomal-enzyme N-acetylglucosaminephosphotransferase activity"/>
    <property type="evidence" value="ECO:0007669"/>
    <property type="project" value="TreeGrafter"/>
</dbReference>
<reference evidence="6 7" key="1">
    <citation type="submission" date="2014-04" db="EMBL/GenBank/DDBJ databases">
        <authorList>
            <consortium name="DOE Joint Genome Institute"/>
            <person name="Kuo A."/>
            <person name="Girlanda M."/>
            <person name="Perotto S."/>
            <person name="Kohler A."/>
            <person name="Nagy L.G."/>
            <person name="Floudas D."/>
            <person name="Copeland A."/>
            <person name="Barry K.W."/>
            <person name="Cichocki N."/>
            <person name="Veneault-Fourrey C."/>
            <person name="LaButti K."/>
            <person name="Lindquist E.A."/>
            <person name="Lipzen A."/>
            <person name="Lundell T."/>
            <person name="Morin E."/>
            <person name="Murat C."/>
            <person name="Sun H."/>
            <person name="Tunlid A."/>
            <person name="Henrissat B."/>
            <person name="Grigoriev I.V."/>
            <person name="Hibbett D.S."/>
            <person name="Martin F."/>
            <person name="Nordberg H.P."/>
            <person name="Cantor M.N."/>
            <person name="Hua S.X."/>
        </authorList>
    </citation>
    <scope>NUCLEOTIDE SEQUENCE [LARGE SCALE GENOMIC DNA]</scope>
    <source>
        <strain evidence="6 7">MUT 4182</strain>
    </source>
</reference>
<dbReference type="GO" id="GO:0046835">
    <property type="term" value="P:carbohydrate phosphorylation"/>
    <property type="evidence" value="ECO:0007669"/>
    <property type="project" value="TreeGrafter"/>
</dbReference>
<dbReference type="Proteomes" id="UP000054248">
    <property type="component" value="Unassembled WGS sequence"/>
</dbReference>
<dbReference type="InterPro" id="IPR031357">
    <property type="entry name" value="Stealth_CR3"/>
</dbReference>
<dbReference type="HOGENOM" id="CLU_005484_2_1_1"/>
<dbReference type="InterPro" id="IPR021520">
    <property type="entry name" value="Stealth_CR2"/>
</dbReference>
<dbReference type="GO" id="GO:0005794">
    <property type="term" value="C:Golgi apparatus"/>
    <property type="evidence" value="ECO:0007669"/>
    <property type="project" value="TreeGrafter"/>
</dbReference>
<dbReference type="STRING" id="1051891.A0A0C3QF39"/>
<feature type="domain" description="Stealth protein CR2 conserved region 2" evidence="4">
    <location>
        <begin position="296"/>
        <end position="360"/>
    </location>
</feature>
<feature type="compositionally biased region" description="Pro residues" evidence="3">
    <location>
        <begin position="80"/>
        <end position="91"/>
    </location>
</feature>
<dbReference type="EMBL" id="KN822977">
    <property type="protein sequence ID" value="KIO29920.1"/>
    <property type="molecule type" value="Genomic_DNA"/>
</dbReference>
<sequence length="784" mass="87985">MPWKRRDSNARITINLNALNRKPSPTAGPTDSFWLRINRRRAIQLFALAVLVCCWNWSNGDPLVSFPSWSGSGKTCVKGLPPPKPLSPNPTGPTADGSGLKTALYTFSNSAEPFQGRYLPIRRSKGGKGGDESRLENILIGGSDREDAHIIVPECLDDHISVGANCPELEEFSPSNSRSDGKLDIVWAYANTSDHLHRFYYGSPSSPPPPPTNQGSRWQKSEEPREFDELRYSLRSVLTNFRTSAGQLTVIAPDYPFPGCGRAQKEWKLGQLPQWLRLPSNVPTGRELEWRDGSVSLRVVHHSALIGEKMFPKQGVSFNSLGVESRLPYLEDVSDVFVYMNDDLFFASHLTTEDFYSTQFGPVFRLQPDLLINHNKAKIGEWGPLIRTNELLDERFGQRFRPYVSHTAKTLSVSHLREVASIWREELGLTASHAHRSIDDVAITVLQTHYTVERWREALLWSFIVATVGGDDDQWGEEQMRMAWLRLGGDPMRRDLPVRRGRRTTLVGANERTDRKTNFAFARDLQIVTQHFPSAASYDGYPYAGMGRAGFKEYPDFTSSNPTTRGNHQANRCTIQLATCFTVPDPKGGTIPPKSTTASEIFKTIAFRNPQCGDCILSALVTRSGESGLSAFLPDPSRRFPTRLARAGQTSPKRRKQRDTTAEATNGDSHLVARLPVAKRWEAADFTLRGIAAQVGSVSVRHWALQAIYRYRFAIGTTSSAFVRLETPVQSNSTLLKLDARAGTITDPALICVNDDVRWEPEKIRELLQGWMDRRWSRQAAWEI</sequence>
<evidence type="ECO:0000313" key="7">
    <source>
        <dbReference type="Proteomes" id="UP000054248"/>
    </source>
</evidence>
<protein>
    <recommendedName>
        <fullName evidence="8">Stealth protein CR3 conserved region 3 domain-containing protein</fullName>
    </recommendedName>
</protein>
<evidence type="ECO:0000256" key="1">
    <source>
        <dbReference type="ARBA" id="ARBA00007583"/>
    </source>
</evidence>
<organism evidence="6 7">
    <name type="scientific">Tulasnella calospora MUT 4182</name>
    <dbReference type="NCBI Taxonomy" id="1051891"/>
    <lineage>
        <taxon>Eukaryota</taxon>
        <taxon>Fungi</taxon>
        <taxon>Dikarya</taxon>
        <taxon>Basidiomycota</taxon>
        <taxon>Agaricomycotina</taxon>
        <taxon>Agaricomycetes</taxon>
        <taxon>Cantharellales</taxon>
        <taxon>Tulasnellaceae</taxon>
        <taxon>Tulasnella</taxon>
    </lineage>
</organism>
<gene>
    <name evidence="6" type="ORF">M407DRAFT_226070</name>
</gene>